<dbReference type="InterPro" id="IPR029526">
    <property type="entry name" value="PGBD"/>
</dbReference>
<feature type="region of interest" description="Disordered" evidence="1">
    <location>
        <begin position="62"/>
        <end position="105"/>
    </location>
</feature>
<gene>
    <name evidence="3" type="ORF">ACEWY4_016078</name>
</gene>
<dbReference type="AlphaFoldDB" id="A0ABD1JQR9"/>
<comment type="caution">
    <text evidence="3">The sequence shown here is derived from an EMBL/GenBank/DDBJ whole genome shotgun (WGS) entry which is preliminary data.</text>
</comment>
<name>A0ABD1JQR9_9TELE</name>
<dbReference type="PANTHER" id="PTHR46599:SF3">
    <property type="entry name" value="PIGGYBAC TRANSPOSABLE ELEMENT-DERIVED PROTEIN 4"/>
    <property type="match status" value="1"/>
</dbReference>
<accession>A0ABD1JQR9</accession>
<proteinExistence type="predicted"/>
<feature type="compositionally biased region" description="Acidic residues" evidence="1">
    <location>
        <begin position="76"/>
        <end position="86"/>
    </location>
</feature>
<keyword evidence="4" id="KW-1185">Reference proteome</keyword>
<evidence type="ECO:0000256" key="1">
    <source>
        <dbReference type="SAM" id="MobiDB-lite"/>
    </source>
</evidence>
<protein>
    <recommendedName>
        <fullName evidence="2">PiggyBac transposable element-derived protein domain-containing protein</fullName>
    </recommendedName>
</protein>
<sequence length="617" mass="69713">MARPKRLLQEVHAALFEDEYFDSAGSDSGSIAASADSVEEDAVEDGIDVILDIAVKLHAATEPLPNPPRMARSDSAEEDTEEEEEEEHWRTMEEEDVEPSPLPFRPRRVPGVQLDPHVDYSPCDLFQLFFSKEVVRVLCRNTNFYAAKKIAGGQKRKWTDLTTDEVFHFLSLIIYHGLVKTTAGRDMWRRGRLYSLPFPASVMPGYRYEAILACFHMSDPADDTANDLLRGQPYYDGLCRVKPLQDQILTACRAYYHPRQNLSVDERMVATKARIGMKQSMKDKPTKWRYKLFVLADSSNGYTCDFNIYEGKARTPSGQGLSFDSVVNLLRVPYLGTGYGVFVDNFYTSGKLFVHLHDIGFGACGTVRENRLGFPRTTINALPKSAARGDMRWIRSGPLLFVKWKDTRDVAMCSTIHKAYAGKTTARRVKNKQTGTWSRESVPIPELVSAYNKSMGGVDLSDVLIKYFSVTQKTRRWYMKLFLHFVDISVVNSFLLHKEMAVARGERPLTQKAYRELLCCELADVGQQQPCPPEETFVEATGGASSSGQEKERAKGCFPVPATALSSDARLKATAGRRKCVHCKKKTMFMCRSCEVPLCIIVDRLCFTEWHDLQCTH</sequence>
<organism evidence="3 4">
    <name type="scientific">Coilia grayii</name>
    <name type="common">Gray's grenadier anchovy</name>
    <dbReference type="NCBI Taxonomy" id="363190"/>
    <lineage>
        <taxon>Eukaryota</taxon>
        <taxon>Metazoa</taxon>
        <taxon>Chordata</taxon>
        <taxon>Craniata</taxon>
        <taxon>Vertebrata</taxon>
        <taxon>Euteleostomi</taxon>
        <taxon>Actinopterygii</taxon>
        <taxon>Neopterygii</taxon>
        <taxon>Teleostei</taxon>
        <taxon>Clupei</taxon>
        <taxon>Clupeiformes</taxon>
        <taxon>Clupeoidei</taxon>
        <taxon>Engraulidae</taxon>
        <taxon>Coilinae</taxon>
        <taxon>Coilia</taxon>
    </lineage>
</organism>
<dbReference type="EMBL" id="JBHFQA010000013">
    <property type="protein sequence ID" value="KAL2089179.1"/>
    <property type="molecule type" value="Genomic_DNA"/>
</dbReference>
<dbReference type="Pfam" id="PF13843">
    <property type="entry name" value="DDE_Tnp_1_7"/>
    <property type="match status" value="1"/>
</dbReference>
<reference evidence="3 4" key="1">
    <citation type="submission" date="2024-09" db="EMBL/GenBank/DDBJ databases">
        <title>A chromosome-level genome assembly of Gray's grenadier anchovy, Coilia grayii.</title>
        <authorList>
            <person name="Fu Z."/>
        </authorList>
    </citation>
    <scope>NUCLEOTIDE SEQUENCE [LARGE SCALE GENOMIC DNA]</scope>
    <source>
        <strain evidence="3">G4</strain>
        <tissue evidence="3">Muscle</tissue>
    </source>
</reference>
<feature type="domain" description="PiggyBac transposable element-derived protein" evidence="2">
    <location>
        <begin position="121"/>
        <end position="494"/>
    </location>
</feature>
<evidence type="ECO:0000313" key="3">
    <source>
        <dbReference type="EMBL" id="KAL2089179.1"/>
    </source>
</evidence>
<dbReference type="Proteomes" id="UP001591681">
    <property type="component" value="Unassembled WGS sequence"/>
</dbReference>
<evidence type="ECO:0000313" key="4">
    <source>
        <dbReference type="Proteomes" id="UP001591681"/>
    </source>
</evidence>
<evidence type="ECO:0000259" key="2">
    <source>
        <dbReference type="Pfam" id="PF13843"/>
    </source>
</evidence>
<dbReference type="PANTHER" id="PTHR46599">
    <property type="entry name" value="PIGGYBAC TRANSPOSABLE ELEMENT-DERIVED PROTEIN 4"/>
    <property type="match status" value="1"/>
</dbReference>